<evidence type="ECO:0000313" key="3">
    <source>
        <dbReference type="Proteomes" id="UP001449657"/>
    </source>
</evidence>
<dbReference type="PANTHER" id="PTHR13504">
    <property type="entry name" value="FIDO DOMAIN-CONTAINING PROTEIN DDB_G0283145"/>
    <property type="match status" value="1"/>
</dbReference>
<dbReference type="Pfam" id="PF02661">
    <property type="entry name" value="Fic"/>
    <property type="match status" value="1"/>
</dbReference>
<dbReference type="PROSITE" id="PS51459">
    <property type="entry name" value="FIDO"/>
    <property type="match status" value="1"/>
</dbReference>
<keyword evidence="3" id="KW-1185">Reference proteome</keyword>
<protein>
    <submittedName>
        <fullName evidence="2">Fic family protein</fullName>
    </submittedName>
</protein>
<organism evidence="2 3">
    <name type="scientific">Chitinophaga caseinilytica</name>
    <dbReference type="NCBI Taxonomy" id="2267521"/>
    <lineage>
        <taxon>Bacteria</taxon>
        <taxon>Pseudomonadati</taxon>
        <taxon>Bacteroidota</taxon>
        <taxon>Chitinophagia</taxon>
        <taxon>Chitinophagales</taxon>
        <taxon>Chitinophagaceae</taxon>
        <taxon>Chitinophaga</taxon>
    </lineage>
</organism>
<accession>A0ABZ2Z7Q5</accession>
<dbReference type="InterPro" id="IPR003812">
    <property type="entry name" value="Fido"/>
</dbReference>
<dbReference type="Proteomes" id="UP001449657">
    <property type="component" value="Chromosome"/>
</dbReference>
<sequence>MHGIEKKKKKELTPVELAALLHYRFVRIHPFDDGNGRMARLLMNFVLLKNQLAPIIIKSTDKKNYLFALNQADAGEIGAFVDYIVQQLCWSLNLYIRAANGEEIDENDDLQKEISVWKKGLKGDEKESSHRTTELVLELFLKGGLLDLFKEFESQIGQFRDLFYDSSLEYMLNGGHTQSNFHNFKEMVVSFPGRDSIFNLSARAVLRDFKPLPNPSIAFFPHVAINFEFNRYNVRSENGILMIKPYTVNLSSKDRSDILDPIIRQLFTDVKTAARIKG</sequence>
<reference evidence="2 3" key="1">
    <citation type="submission" date="2024-03" db="EMBL/GenBank/DDBJ databases">
        <title>Chitinophaga caseinilytica sp. nov., a casein hydrolysing bacterium isolated from forest soil.</title>
        <authorList>
            <person name="Lee D.S."/>
            <person name="Han D.M."/>
            <person name="Baek J.H."/>
            <person name="Choi D.G."/>
            <person name="Jeon J.H."/>
            <person name="Jeon C.O."/>
        </authorList>
    </citation>
    <scope>NUCLEOTIDE SEQUENCE [LARGE SCALE GENOMIC DNA]</scope>
    <source>
        <strain evidence="2 3">KACC 19118</strain>
    </source>
</reference>
<dbReference type="RefSeq" id="WP_341842438.1">
    <property type="nucleotide sequence ID" value="NZ_CP149792.1"/>
</dbReference>
<dbReference type="InterPro" id="IPR040198">
    <property type="entry name" value="Fido_containing"/>
</dbReference>
<dbReference type="InterPro" id="IPR036597">
    <property type="entry name" value="Fido-like_dom_sf"/>
</dbReference>
<evidence type="ECO:0000313" key="2">
    <source>
        <dbReference type="EMBL" id="WZN47819.1"/>
    </source>
</evidence>
<dbReference type="SUPFAM" id="SSF140931">
    <property type="entry name" value="Fic-like"/>
    <property type="match status" value="1"/>
</dbReference>
<evidence type="ECO:0000259" key="1">
    <source>
        <dbReference type="PROSITE" id="PS51459"/>
    </source>
</evidence>
<proteinExistence type="predicted"/>
<feature type="domain" description="Fido" evidence="1">
    <location>
        <begin position="1"/>
        <end position="86"/>
    </location>
</feature>
<gene>
    <name evidence="2" type="ORF">WJU22_06480</name>
</gene>
<dbReference type="Gene3D" id="1.10.3290.10">
    <property type="entry name" value="Fido-like domain"/>
    <property type="match status" value="1"/>
</dbReference>
<dbReference type="PANTHER" id="PTHR13504:SF38">
    <property type="entry name" value="FIDO DOMAIN-CONTAINING PROTEIN"/>
    <property type="match status" value="1"/>
</dbReference>
<dbReference type="EMBL" id="CP150096">
    <property type="protein sequence ID" value="WZN47819.1"/>
    <property type="molecule type" value="Genomic_DNA"/>
</dbReference>
<name>A0ABZ2Z7Q5_9BACT</name>